<dbReference type="EMBL" id="JAEEGA010000014">
    <property type="protein sequence ID" value="MBP1043085.1"/>
    <property type="molecule type" value="Genomic_DNA"/>
</dbReference>
<keyword evidence="2" id="KW-1185">Reference proteome</keyword>
<reference evidence="1" key="1">
    <citation type="submission" date="2020-12" db="EMBL/GenBank/DDBJ databases">
        <title>Vagococcus allomyrinae sp. nov. and Enterococcus lavae sp. nov., isolated from the larvae of Allomyrina dichotoma.</title>
        <authorList>
            <person name="Lee S.D."/>
        </authorList>
    </citation>
    <scope>NUCLEOTIDE SEQUENCE</scope>
    <source>
        <strain evidence="1">BWB3-3</strain>
    </source>
</reference>
<proteinExistence type="predicted"/>
<name>A0A940P8M6_9ENTE</name>
<dbReference type="Proteomes" id="UP000674938">
    <property type="component" value="Unassembled WGS sequence"/>
</dbReference>
<dbReference type="PANTHER" id="PTHR36849">
    <property type="entry name" value="CYTOPLASMIC PROTEIN-RELATED"/>
    <property type="match status" value="1"/>
</dbReference>
<dbReference type="Pfam" id="PF22752">
    <property type="entry name" value="DUF488-N3i"/>
    <property type="match status" value="1"/>
</dbReference>
<dbReference type="RefSeq" id="WP_209530898.1">
    <property type="nucleotide sequence ID" value="NZ_JAEEGA010000014.1"/>
</dbReference>
<gene>
    <name evidence="1" type="ORF">I6N95_18880</name>
</gene>
<evidence type="ECO:0000313" key="2">
    <source>
        <dbReference type="Proteomes" id="UP000674938"/>
    </source>
</evidence>
<dbReference type="PANTHER" id="PTHR36849:SF1">
    <property type="entry name" value="CYTOPLASMIC PROTEIN"/>
    <property type="match status" value="1"/>
</dbReference>
<dbReference type="InterPro" id="IPR052552">
    <property type="entry name" value="YeaO-like"/>
</dbReference>
<sequence length="128" mass="15197">MIYLKRVYAEAMATDGYRVLIDRLWPRGVKKEMAKIDYWAKELTPSTDLRKWYHQFPEQRSEFARRYQRELIALPEAQHLLHDLAERSHGETITFVYAAKDQVNNHGVILMEWIASRFKGEVDLSTNQ</sequence>
<organism evidence="1 2">
    <name type="scientific">Vagococcus allomyrinae</name>
    <dbReference type="NCBI Taxonomy" id="2794353"/>
    <lineage>
        <taxon>Bacteria</taxon>
        <taxon>Bacillati</taxon>
        <taxon>Bacillota</taxon>
        <taxon>Bacilli</taxon>
        <taxon>Lactobacillales</taxon>
        <taxon>Enterococcaceae</taxon>
        <taxon>Vagococcus</taxon>
    </lineage>
</organism>
<protein>
    <submittedName>
        <fullName evidence="1">DUF488 family protein</fullName>
    </submittedName>
</protein>
<evidence type="ECO:0000313" key="1">
    <source>
        <dbReference type="EMBL" id="MBP1043085.1"/>
    </source>
</evidence>
<comment type="caution">
    <text evidence="1">The sequence shown here is derived from an EMBL/GenBank/DDBJ whole genome shotgun (WGS) entry which is preliminary data.</text>
</comment>
<dbReference type="AlphaFoldDB" id="A0A940P8M6"/>
<accession>A0A940P8M6</accession>